<evidence type="ECO:0000256" key="1">
    <source>
        <dbReference type="ARBA" id="ARBA00004651"/>
    </source>
</evidence>
<dbReference type="EMBL" id="MCGQ01000023">
    <property type="protein sequence ID" value="OXY92383.1"/>
    <property type="molecule type" value="Genomic_DNA"/>
</dbReference>
<feature type="transmembrane region" description="Helical" evidence="8">
    <location>
        <begin position="20"/>
        <end position="40"/>
    </location>
</feature>
<evidence type="ECO:0000256" key="5">
    <source>
        <dbReference type="ARBA" id="ARBA00022692"/>
    </source>
</evidence>
<comment type="subcellular location">
    <subcellularLocation>
        <location evidence="1">Cell membrane</location>
        <topology evidence="1">Multi-pass membrane protein</topology>
    </subcellularLocation>
</comment>
<evidence type="ECO:0000313" key="10">
    <source>
        <dbReference type="Proteomes" id="UP000215483"/>
    </source>
</evidence>
<accession>A0A233S9M1</accession>
<dbReference type="PANTHER" id="PTHR32196">
    <property type="entry name" value="ABC TRANSPORTER PERMEASE PROTEIN YPHD-RELATED-RELATED"/>
    <property type="match status" value="1"/>
</dbReference>
<sequence length="347" mass="35736">MTGSPSPPRPRRPRPGGHFAAAYGLLALTALLFLVFSLALPGTFPTRETINAILATQSIPAILALAAMVPIVTRAFDLSIGYGLGLAHVMVLKLIVDGHWPWPLACLAVLVGAGVVGVLNGVIVEFGQIDSFIATLGTGSMLYAVTGWVTGGARIVPGPGGLPTGFIDVYDSTFLGLPVPAFYVLALVAVLWLVLERLPLGRSLYVVGSNPRAADLLGIPTRKYTVYAFTASGLITGFAGVLLAAQLQVGNPSVGLDYLLPAFAGALLGSTAVRPGRANPLGTLVAVTVLAVGLTGIAQLGGDFWTTPLFYGGTLLLAVGLAGYSARRRLRVGTAARDLPSAPPPPP</sequence>
<feature type="transmembrane region" description="Helical" evidence="8">
    <location>
        <begin position="258"/>
        <end position="274"/>
    </location>
</feature>
<feature type="transmembrane region" description="Helical" evidence="8">
    <location>
        <begin position="52"/>
        <end position="72"/>
    </location>
</feature>
<evidence type="ECO:0000313" key="9">
    <source>
        <dbReference type="EMBL" id="OXY92383.1"/>
    </source>
</evidence>
<dbReference type="PANTHER" id="PTHR32196:SF21">
    <property type="entry name" value="ABC TRANSPORTER PERMEASE PROTEIN YPHD-RELATED"/>
    <property type="match status" value="1"/>
</dbReference>
<keyword evidence="4" id="KW-0997">Cell inner membrane</keyword>
<name>A0A233S9M1_STRDA</name>
<evidence type="ECO:0000256" key="2">
    <source>
        <dbReference type="ARBA" id="ARBA00022448"/>
    </source>
</evidence>
<keyword evidence="7 8" id="KW-0472">Membrane</keyword>
<dbReference type="OrthoDB" id="3468954at2"/>
<feature type="transmembrane region" description="Helical" evidence="8">
    <location>
        <begin position="308"/>
        <end position="326"/>
    </location>
</feature>
<feature type="transmembrane region" description="Helical" evidence="8">
    <location>
        <begin position="102"/>
        <end position="124"/>
    </location>
</feature>
<dbReference type="Proteomes" id="UP000215483">
    <property type="component" value="Unassembled WGS sequence"/>
</dbReference>
<gene>
    <name evidence="9" type="ORF">BEK98_26785</name>
</gene>
<keyword evidence="3" id="KW-1003">Cell membrane</keyword>
<evidence type="ECO:0000256" key="6">
    <source>
        <dbReference type="ARBA" id="ARBA00022989"/>
    </source>
</evidence>
<dbReference type="GO" id="GO:0022857">
    <property type="term" value="F:transmembrane transporter activity"/>
    <property type="evidence" value="ECO:0007669"/>
    <property type="project" value="InterPro"/>
</dbReference>
<evidence type="ECO:0000256" key="7">
    <source>
        <dbReference type="ARBA" id="ARBA00023136"/>
    </source>
</evidence>
<comment type="caution">
    <text evidence="9">The sequence shown here is derived from an EMBL/GenBank/DDBJ whole genome shotgun (WGS) entry which is preliminary data.</text>
</comment>
<reference evidence="9 10" key="1">
    <citation type="submission" date="2016-07" db="EMBL/GenBank/DDBJ databases">
        <title>Draft genome of Streptomyces diastatochromogenes.</title>
        <authorList>
            <person name="Podduturi R."/>
            <person name="Lukassen M.B."/>
            <person name="Clausen N."/>
            <person name="Nielsen J.L."/>
            <person name="Jorgensen N.O."/>
        </authorList>
    </citation>
    <scope>NUCLEOTIDE SEQUENCE [LARGE SCALE GENOMIC DNA]</scope>
    <source>
        <strain evidence="9 10">DSM 40608</strain>
    </source>
</reference>
<dbReference type="Pfam" id="PF02653">
    <property type="entry name" value="BPD_transp_2"/>
    <property type="match status" value="1"/>
</dbReference>
<feature type="transmembrane region" description="Helical" evidence="8">
    <location>
        <begin position="281"/>
        <end position="302"/>
    </location>
</feature>
<organism evidence="9 10">
    <name type="scientific">Streptomyces diastatochromogenes</name>
    <dbReference type="NCBI Taxonomy" id="42236"/>
    <lineage>
        <taxon>Bacteria</taxon>
        <taxon>Bacillati</taxon>
        <taxon>Actinomycetota</taxon>
        <taxon>Actinomycetes</taxon>
        <taxon>Kitasatosporales</taxon>
        <taxon>Streptomycetaceae</taxon>
        <taxon>Streptomyces</taxon>
    </lineage>
</organism>
<protein>
    <submittedName>
        <fullName evidence="9">ABC transporter permease</fullName>
    </submittedName>
</protein>
<dbReference type="AlphaFoldDB" id="A0A233S9M1"/>
<dbReference type="CDD" id="cd06579">
    <property type="entry name" value="TM_PBP1_transp_AraH_like"/>
    <property type="match status" value="1"/>
</dbReference>
<dbReference type="InterPro" id="IPR001851">
    <property type="entry name" value="ABC_transp_permease"/>
</dbReference>
<keyword evidence="10" id="KW-1185">Reference proteome</keyword>
<dbReference type="RefSeq" id="WP_094219326.1">
    <property type="nucleotide sequence ID" value="NZ_MCGQ01000023.1"/>
</dbReference>
<feature type="transmembrane region" description="Helical" evidence="8">
    <location>
        <begin position="226"/>
        <end position="246"/>
    </location>
</feature>
<evidence type="ECO:0000256" key="3">
    <source>
        <dbReference type="ARBA" id="ARBA00022475"/>
    </source>
</evidence>
<proteinExistence type="predicted"/>
<keyword evidence="5 8" id="KW-0812">Transmembrane</keyword>
<dbReference type="GO" id="GO:0005886">
    <property type="term" value="C:plasma membrane"/>
    <property type="evidence" value="ECO:0007669"/>
    <property type="project" value="UniProtKB-SubCell"/>
</dbReference>
<evidence type="ECO:0000256" key="4">
    <source>
        <dbReference type="ARBA" id="ARBA00022519"/>
    </source>
</evidence>
<feature type="transmembrane region" description="Helical" evidence="8">
    <location>
        <begin position="173"/>
        <end position="195"/>
    </location>
</feature>
<feature type="transmembrane region" description="Helical" evidence="8">
    <location>
        <begin position="131"/>
        <end position="153"/>
    </location>
</feature>
<keyword evidence="2" id="KW-0813">Transport</keyword>
<keyword evidence="6 8" id="KW-1133">Transmembrane helix</keyword>
<evidence type="ECO:0000256" key="8">
    <source>
        <dbReference type="SAM" id="Phobius"/>
    </source>
</evidence>